<evidence type="ECO:0000256" key="2">
    <source>
        <dbReference type="ARBA" id="ARBA00022679"/>
    </source>
</evidence>
<gene>
    <name evidence="5" type="ORF">ENE75_18715</name>
</gene>
<name>A0A3S2U720_9BURK</name>
<comment type="caution">
    <text evidence="5">The sequence shown here is derived from an EMBL/GenBank/DDBJ whole genome shotgun (WGS) entry which is preliminary data.</text>
</comment>
<dbReference type="Pfam" id="PF01553">
    <property type="entry name" value="Acyltransferase"/>
    <property type="match status" value="1"/>
</dbReference>
<evidence type="ECO:0000256" key="1">
    <source>
        <dbReference type="ARBA" id="ARBA00005189"/>
    </source>
</evidence>
<comment type="pathway">
    <text evidence="1">Lipid metabolism.</text>
</comment>
<evidence type="ECO:0000256" key="3">
    <source>
        <dbReference type="ARBA" id="ARBA00023315"/>
    </source>
</evidence>
<keyword evidence="3" id="KW-0012">Acyltransferase</keyword>
<dbReference type="RefSeq" id="WP_128199849.1">
    <property type="nucleotide sequence ID" value="NZ_SACT01000007.1"/>
</dbReference>
<dbReference type="InterPro" id="IPR002123">
    <property type="entry name" value="Plipid/glycerol_acylTrfase"/>
</dbReference>
<organism evidence="5 6">
    <name type="scientific">Rubrivivax albus</name>
    <dbReference type="NCBI Taxonomy" id="2499835"/>
    <lineage>
        <taxon>Bacteria</taxon>
        <taxon>Pseudomonadati</taxon>
        <taxon>Pseudomonadota</taxon>
        <taxon>Betaproteobacteria</taxon>
        <taxon>Burkholderiales</taxon>
        <taxon>Sphaerotilaceae</taxon>
        <taxon>Rubrivivax</taxon>
    </lineage>
</organism>
<dbReference type="PANTHER" id="PTHR10434:SF9">
    <property type="entry name" value="PHOSPHOLIPID_GLYCEROL ACYLTRANSFERASE DOMAIN-CONTAINING PROTEIN"/>
    <property type="match status" value="1"/>
</dbReference>
<dbReference type="SMART" id="SM00563">
    <property type="entry name" value="PlsC"/>
    <property type="match status" value="1"/>
</dbReference>
<dbReference type="GO" id="GO:0003841">
    <property type="term" value="F:1-acylglycerol-3-phosphate O-acyltransferase activity"/>
    <property type="evidence" value="ECO:0007669"/>
    <property type="project" value="TreeGrafter"/>
</dbReference>
<dbReference type="Proteomes" id="UP000288178">
    <property type="component" value="Unassembled WGS sequence"/>
</dbReference>
<evidence type="ECO:0000313" key="6">
    <source>
        <dbReference type="Proteomes" id="UP000288178"/>
    </source>
</evidence>
<evidence type="ECO:0000259" key="4">
    <source>
        <dbReference type="SMART" id="SM00563"/>
    </source>
</evidence>
<dbReference type="SUPFAM" id="SSF69593">
    <property type="entry name" value="Glycerol-3-phosphate (1)-acyltransferase"/>
    <property type="match status" value="1"/>
</dbReference>
<keyword evidence="6" id="KW-1185">Reference proteome</keyword>
<keyword evidence="2" id="KW-0808">Transferase</keyword>
<sequence>MTPPAAPVELTERPVQLRGSRLARMVLRLLGWQLLWDGLPTRQGVLAVYPHTSNWDFPVGLLAKWALGLHVTFWGKDTLFRPPLFGRWMRWLGGVPVDRANPKGIVPDMVARMRGARERGDFLWLALAPEGTRSAGTGWRSGFYRVAVEAGVPLALVHLDFGRKRVGVHSVLQLGGNAETDMAEIARRFDGVRGRRPELAAPIKLA</sequence>
<reference evidence="5 6" key="1">
    <citation type="submission" date="2019-01" db="EMBL/GenBank/DDBJ databases">
        <authorList>
            <person name="Chen W.-M."/>
        </authorList>
    </citation>
    <scope>NUCLEOTIDE SEQUENCE [LARGE SCALE GENOMIC DNA]</scope>
    <source>
        <strain evidence="5 6">ICH-3</strain>
    </source>
</reference>
<dbReference type="GO" id="GO:0006654">
    <property type="term" value="P:phosphatidic acid biosynthetic process"/>
    <property type="evidence" value="ECO:0007669"/>
    <property type="project" value="TreeGrafter"/>
</dbReference>
<dbReference type="EMBL" id="SACT01000007">
    <property type="protein sequence ID" value="RVT49677.1"/>
    <property type="molecule type" value="Genomic_DNA"/>
</dbReference>
<dbReference type="OrthoDB" id="9796839at2"/>
<accession>A0A3S2U720</accession>
<dbReference type="AlphaFoldDB" id="A0A3S2U720"/>
<proteinExistence type="predicted"/>
<protein>
    <recommendedName>
        <fullName evidence="4">Phospholipid/glycerol acyltransferase domain-containing protein</fullName>
    </recommendedName>
</protein>
<evidence type="ECO:0000313" key="5">
    <source>
        <dbReference type="EMBL" id="RVT49677.1"/>
    </source>
</evidence>
<feature type="domain" description="Phospholipid/glycerol acyltransferase" evidence="4">
    <location>
        <begin position="45"/>
        <end position="159"/>
    </location>
</feature>
<dbReference type="PANTHER" id="PTHR10434">
    <property type="entry name" value="1-ACYL-SN-GLYCEROL-3-PHOSPHATE ACYLTRANSFERASE"/>
    <property type="match status" value="1"/>
</dbReference>